<comment type="pathway">
    <text evidence="1">Protein modification; protein lipoylation via exogenous pathway; protein N(6)-(lipoyl)lysine from lipoate: step 2/2.</text>
</comment>
<dbReference type="HOGENOM" id="CLU_022986_0_0_2"/>
<dbReference type="GO" id="GO:0016874">
    <property type="term" value="F:ligase activity"/>
    <property type="evidence" value="ECO:0007669"/>
    <property type="project" value="UniProtKB-KW"/>
</dbReference>
<dbReference type="PROSITE" id="PS51733">
    <property type="entry name" value="BPL_LPL_CATALYTIC"/>
    <property type="match status" value="1"/>
</dbReference>
<evidence type="ECO:0000313" key="3">
    <source>
        <dbReference type="EMBL" id="AFZ70734.1"/>
    </source>
</evidence>
<keyword evidence="4" id="KW-1185">Reference proteome</keyword>
<dbReference type="Gene3D" id="3.30.930.10">
    <property type="entry name" value="Bira Bifunctional Protein, Domain 2"/>
    <property type="match status" value="1"/>
</dbReference>
<dbReference type="PANTHER" id="PTHR12561">
    <property type="entry name" value="LIPOATE-PROTEIN LIGASE"/>
    <property type="match status" value="1"/>
</dbReference>
<dbReference type="UniPathway" id="UPA00537">
    <property type="reaction ID" value="UER00595"/>
</dbReference>
<dbReference type="RefSeq" id="WP_015232631.1">
    <property type="nucleotide sequence ID" value="NC_019791.1"/>
</dbReference>
<reference evidence="4" key="1">
    <citation type="submission" date="2012-03" db="EMBL/GenBank/DDBJ databases">
        <title>Complete genome of Caldisphaera lagunensis DSM 15908.</title>
        <authorList>
            <person name="Lucas S."/>
            <person name="Copeland A."/>
            <person name="Lapidus A."/>
            <person name="Glavina del Rio T."/>
            <person name="Dalin E."/>
            <person name="Tice H."/>
            <person name="Bruce D."/>
            <person name="Goodwin L."/>
            <person name="Pitluck S."/>
            <person name="Peters L."/>
            <person name="Mikhailova N."/>
            <person name="Teshima H."/>
            <person name="Kyrpides N."/>
            <person name="Mavromatis K."/>
            <person name="Ivanova N."/>
            <person name="Brettin T."/>
            <person name="Detter J.C."/>
            <person name="Han C."/>
            <person name="Larimer F."/>
            <person name="Land M."/>
            <person name="Hauser L."/>
            <person name="Markowitz V."/>
            <person name="Cheng J.-F."/>
            <person name="Hugenholtz P."/>
            <person name="Woyke T."/>
            <person name="Wu D."/>
            <person name="Spring S."/>
            <person name="Schroeder M."/>
            <person name="Brambilla E."/>
            <person name="Klenk H.-P."/>
            <person name="Eisen J.A."/>
        </authorList>
    </citation>
    <scope>NUCLEOTIDE SEQUENCE [LARGE SCALE GENOMIC DNA]</scope>
    <source>
        <strain evidence="4">DSM 15908 / JCM 11604 / IC-154</strain>
    </source>
</reference>
<gene>
    <name evidence="3" type="ordered locus">Calag_1012</name>
</gene>
<proteinExistence type="predicted"/>
<dbReference type="InParanoid" id="L0ABD6"/>
<keyword evidence="3" id="KW-0436">Ligase</keyword>
<evidence type="ECO:0000256" key="1">
    <source>
        <dbReference type="ARBA" id="ARBA00005085"/>
    </source>
</evidence>
<dbReference type="PANTHER" id="PTHR12561:SF3">
    <property type="entry name" value="LIPOYLTRANSFERASE 1, MITOCHONDRIAL"/>
    <property type="match status" value="1"/>
</dbReference>
<dbReference type="AlphaFoldDB" id="L0ABD6"/>
<dbReference type="InterPro" id="IPR004143">
    <property type="entry name" value="BPL_LPL_catalytic"/>
</dbReference>
<dbReference type="InterPro" id="IPR004562">
    <property type="entry name" value="LipoylTrfase_LipoateP_Ligase"/>
</dbReference>
<dbReference type="Pfam" id="PF21948">
    <property type="entry name" value="LplA-B_cat"/>
    <property type="match status" value="1"/>
</dbReference>
<dbReference type="GO" id="GO:0017118">
    <property type="term" value="F:lipoyltransferase activity"/>
    <property type="evidence" value="ECO:0007669"/>
    <property type="project" value="TreeGrafter"/>
</dbReference>
<dbReference type="EMBL" id="CP003378">
    <property type="protein sequence ID" value="AFZ70734.1"/>
    <property type="molecule type" value="Genomic_DNA"/>
</dbReference>
<dbReference type="OrthoDB" id="43646at2157"/>
<dbReference type="SUPFAM" id="SSF55681">
    <property type="entry name" value="Class II aaRS and biotin synthetases"/>
    <property type="match status" value="1"/>
</dbReference>
<dbReference type="STRING" id="1056495.Calag_1012"/>
<dbReference type="Proteomes" id="UP000010469">
    <property type="component" value="Chromosome"/>
</dbReference>
<evidence type="ECO:0000259" key="2">
    <source>
        <dbReference type="PROSITE" id="PS51733"/>
    </source>
</evidence>
<dbReference type="FunCoup" id="L0ABD6">
    <property type="interactions" value="78"/>
</dbReference>
<dbReference type="CDD" id="cd16443">
    <property type="entry name" value="LplA"/>
    <property type="match status" value="1"/>
</dbReference>
<sequence length="275" mass="31652">MKLRVLMFETPHDGYYNIAFEEALARARGCNIIDDTLRFFRNKNAVIIGYFQKAEEEVNLDYLKKIDAQLIRRPTGGGAVYHDLGNLNYSIAVSYDKAKNMSPVDYIFSVLIKGPINALNSLGFDARLENINDIVVNNRKVSGTAASTSWNTLFFHGAMLLNTDMEKLSSVLKISQKKLIDKGVSSVKYRVTNLFDINNKIKIDDIINSFVNSYKQLLNYDDVYYSIPTKKEIEIASLIYEEKYTKYEWNYNRESHSVFQKLEEQIKELCQVISN</sequence>
<feature type="domain" description="BPL/LPL catalytic" evidence="2">
    <location>
        <begin position="31"/>
        <end position="222"/>
    </location>
</feature>
<protein>
    <submittedName>
        <fullName evidence="3">Lipoate-protein ligase A</fullName>
    </submittedName>
</protein>
<dbReference type="GO" id="GO:0009249">
    <property type="term" value="P:protein lipoylation"/>
    <property type="evidence" value="ECO:0007669"/>
    <property type="project" value="InterPro"/>
</dbReference>
<dbReference type="eggNOG" id="arCOG01939">
    <property type="taxonomic scope" value="Archaea"/>
</dbReference>
<dbReference type="GeneID" id="14212272"/>
<dbReference type="InterPro" id="IPR045864">
    <property type="entry name" value="aa-tRNA-synth_II/BPL/LPL"/>
</dbReference>
<organism evidence="3 4">
    <name type="scientific">Caldisphaera lagunensis (strain DSM 15908 / JCM 11604 / ANMR 0165 / IC-154)</name>
    <dbReference type="NCBI Taxonomy" id="1056495"/>
    <lineage>
        <taxon>Archaea</taxon>
        <taxon>Thermoproteota</taxon>
        <taxon>Thermoprotei</taxon>
        <taxon>Acidilobales</taxon>
        <taxon>Caldisphaeraceae</taxon>
        <taxon>Caldisphaera</taxon>
    </lineage>
</organism>
<dbReference type="KEGG" id="clg:Calag_1012"/>
<evidence type="ECO:0000313" key="4">
    <source>
        <dbReference type="Proteomes" id="UP000010469"/>
    </source>
</evidence>
<dbReference type="GO" id="GO:0005737">
    <property type="term" value="C:cytoplasm"/>
    <property type="evidence" value="ECO:0007669"/>
    <property type="project" value="TreeGrafter"/>
</dbReference>
<name>L0ABD6_CALLD</name>
<accession>L0ABD6</accession>